<proteinExistence type="inferred from homology"/>
<sequence length="356" mass="38342">MDFETSDDRRMLADTLARFLAEACPPEKRATLAYAAPFHDHEAWSGLAGLGVLMAFIPEAEGGLGGRGFDVMTVFEQIGRALSPEPVLPALMAARLLLAARGDVDGLMSGEVRLAVAIGEPDAPWDLSDIATRAERNADRWTLTGRKSVVYGGNDADRLLVAARTGEGLSLFDVSPENAGVIGYGMIDGGGAAEVILDATPATLLIENAEDALNDALDHGRLALCAEALGAMDHVQALTLDYLKTRQQFGRPIGKNQALQHRMVDLMTEIEQARSITILAASRMAEGDRARSVAMAKHLVGRVATLVAEEAIQMHGGIAMTWEHPVSHYAKRLVMIDHQLGDTDFHLSRLMEDLRA</sequence>
<dbReference type="InterPro" id="IPR013786">
    <property type="entry name" value="AcylCoA_DH/ox_N"/>
</dbReference>
<dbReference type="AlphaFoldDB" id="A0A316G115"/>
<dbReference type="GO" id="GO:0003995">
    <property type="term" value="F:acyl-CoA dehydrogenase activity"/>
    <property type="evidence" value="ECO:0007669"/>
    <property type="project" value="TreeGrafter"/>
</dbReference>
<dbReference type="InterPro" id="IPR037069">
    <property type="entry name" value="AcylCoA_DH/ox_N_sf"/>
</dbReference>
<dbReference type="Gene3D" id="1.10.540.10">
    <property type="entry name" value="Acyl-CoA dehydrogenase/oxidase, N-terminal domain"/>
    <property type="match status" value="1"/>
</dbReference>
<evidence type="ECO:0000256" key="1">
    <source>
        <dbReference type="ARBA" id="ARBA00001974"/>
    </source>
</evidence>
<keyword evidence="3" id="KW-0285">Flavoprotein</keyword>
<dbReference type="Gene3D" id="2.40.110.10">
    <property type="entry name" value="Butyryl-CoA Dehydrogenase, subunit A, domain 2"/>
    <property type="match status" value="1"/>
</dbReference>
<dbReference type="InterPro" id="IPR046373">
    <property type="entry name" value="Acyl-CoA_Oxase/DH_mid-dom_sf"/>
</dbReference>
<dbReference type="Gene3D" id="1.20.140.10">
    <property type="entry name" value="Butyryl-CoA Dehydrogenase, subunit A, domain 3"/>
    <property type="match status" value="1"/>
</dbReference>
<gene>
    <name evidence="8" type="ORF">C8D95_11146</name>
</gene>
<evidence type="ECO:0000313" key="8">
    <source>
        <dbReference type="EMBL" id="PWK54611.1"/>
    </source>
</evidence>
<accession>A0A316G115</accession>
<evidence type="ECO:0000313" key="9">
    <source>
        <dbReference type="Proteomes" id="UP000245390"/>
    </source>
</evidence>
<protein>
    <submittedName>
        <fullName evidence="8">Alkylation response protein AidB-like acyl-CoA dehydrogenase</fullName>
    </submittedName>
</protein>
<dbReference type="InterPro" id="IPR036250">
    <property type="entry name" value="AcylCo_DH-like_C"/>
</dbReference>
<reference evidence="8 9" key="1">
    <citation type="submission" date="2018-05" db="EMBL/GenBank/DDBJ databases">
        <title>Genomic Encyclopedia of Type Strains, Phase IV (KMG-IV): sequencing the most valuable type-strain genomes for metagenomic binning, comparative biology and taxonomic classification.</title>
        <authorList>
            <person name="Goeker M."/>
        </authorList>
    </citation>
    <scope>NUCLEOTIDE SEQUENCE [LARGE SCALE GENOMIC DNA]</scope>
    <source>
        <strain evidence="8 9">DSM 103371</strain>
    </source>
</reference>
<dbReference type="Pfam" id="PF00441">
    <property type="entry name" value="Acyl-CoA_dh_1"/>
    <property type="match status" value="1"/>
</dbReference>
<comment type="caution">
    <text evidence="8">The sequence shown here is derived from an EMBL/GenBank/DDBJ whole genome shotgun (WGS) entry which is preliminary data.</text>
</comment>
<dbReference type="OrthoDB" id="7328575at2"/>
<evidence type="ECO:0000256" key="3">
    <source>
        <dbReference type="ARBA" id="ARBA00022630"/>
    </source>
</evidence>
<evidence type="ECO:0000256" key="2">
    <source>
        <dbReference type="ARBA" id="ARBA00009347"/>
    </source>
</evidence>
<comment type="similarity">
    <text evidence="2">Belongs to the acyl-CoA dehydrogenase family.</text>
</comment>
<evidence type="ECO:0000256" key="5">
    <source>
        <dbReference type="ARBA" id="ARBA00023002"/>
    </source>
</evidence>
<evidence type="ECO:0000259" key="6">
    <source>
        <dbReference type="Pfam" id="PF00441"/>
    </source>
</evidence>
<dbReference type="InterPro" id="IPR009100">
    <property type="entry name" value="AcylCoA_DH/oxidase_NM_dom_sf"/>
</dbReference>
<dbReference type="CDD" id="cd00567">
    <property type="entry name" value="ACAD"/>
    <property type="match status" value="1"/>
</dbReference>
<keyword evidence="5" id="KW-0560">Oxidoreductase</keyword>
<dbReference type="SUPFAM" id="SSF47203">
    <property type="entry name" value="Acyl-CoA dehydrogenase C-terminal domain-like"/>
    <property type="match status" value="1"/>
</dbReference>
<evidence type="ECO:0000259" key="7">
    <source>
        <dbReference type="Pfam" id="PF02771"/>
    </source>
</evidence>
<evidence type="ECO:0000256" key="4">
    <source>
        <dbReference type="ARBA" id="ARBA00022827"/>
    </source>
</evidence>
<dbReference type="SUPFAM" id="SSF56645">
    <property type="entry name" value="Acyl-CoA dehydrogenase NM domain-like"/>
    <property type="match status" value="1"/>
</dbReference>
<comment type="cofactor">
    <cofactor evidence="1">
        <name>FAD</name>
        <dbReference type="ChEBI" id="CHEBI:57692"/>
    </cofactor>
</comment>
<feature type="domain" description="Acyl-CoA dehydrogenase/oxidase C-terminal" evidence="6">
    <location>
        <begin position="214"/>
        <end position="345"/>
    </location>
</feature>
<feature type="domain" description="Acyl-CoA dehydrogenase/oxidase N-terminal" evidence="7">
    <location>
        <begin position="6"/>
        <end position="84"/>
    </location>
</feature>
<dbReference type="GO" id="GO:0050660">
    <property type="term" value="F:flavin adenine dinucleotide binding"/>
    <property type="evidence" value="ECO:0007669"/>
    <property type="project" value="InterPro"/>
</dbReference>
<dbReference type="PANTHER" id="PTHR43884:SF20">
    <property type="entry name" value="ACYL-COA DEHYDROGENASE FADE28"/>
    <property type="match status" value="1"/>
</dbReference>
<keyword evidence="9" id="KW-1185">Reference proteome</keyword>
<dbReference type="Pfam" id="PF02771">
    <property type="entry name" value="Acyl-CoA_dh_N"/>
    <property type="match status" value="1"/>
</dbReference>
<keyword evidence="4" id="KW-0274">FAD</keyword>
<organism evidence="8 9">
    <name type="scientific">Silicimonas algicola</name>
    <dbReference type="NCBI Taxonomy" id="1826607"/>
    <lineage>
        <taxon>Bacteria</taxon>
        <taxon>Pseudomonadati</taxon>
        <taxon>Pseudomonadota</taxon>
        <taxon>Alphaproteobacteria</taxon>
        <taxon>Rhodobacterales</taxon>
        <taxon>Paracoccaceae</taxon>
    </lineage>
</organism>
<dbReference type="PANTHER" id="PTHR43884">
    <property type="entry name" value="ACYL-COA DEHYDROGENASE"/>
    <property type="match status" value="1"/>
</dbReference>
<name>A0A316G115_9RHOB</name>
<dbReference type="InterPro" id="IPR009075">
    <property type="entry name" value="AcylCo_DH/oxidase_C"/>
</dbReference>
<dbReference type="KEGG" id="salo:EF888_14580"/>
<dbReference type="RefSeq" id="WP_109760720.1">
    <property type="nucleotide sequence ID" value="NZ_CP034588.1"/>
</dbReference>
<dbReference type="EMBL" id="QGGV01000011">
    <property type="protein sequence ID" value="PWK54611.1"/>
    <property type="molecule type" value="Genomic_DNA"/>
</dbReference>
<dbReference type="Proteomes" id="UP000245390">
    <property type="component" value="Unassembled WGS sequence"/>
</dbReference>